<evidence type="ECO:0000313" key="1">
    <source>
        <dbReference type="EMBL" id="KAL0370696.1"/>
    </source>
</evidence>
<reference evidence="1" key="1">
    <citation type="submission" date="2020-06" db="EMBL/GenBank/DDBJ databases">
        <authorList>
            <person name="Li T."/>
            <person name="Hu X."/>
            <person name="Zhang T."/>
            <person name="Song X."/>
            <person name="Zhang H."/>
            <person name="Dai N."/>
            <person name="Sheng W."/>
            <person name="Hou X."/>
            <person name="Wei L."/>
        </authorList>
    </citation>
    <scope>NUCLEOTIDE SEQUENCE</scope>
    <source>
        <strain evidence="1">G01</strain>
        <tissue evidence="1">Leaf</tissue>
    </source>
</reference>
<sequence length="89" mass="10038">MSRYQECVGEVHWTTVKIVLKYLRRTKDMFLVYGGEELILEGYSDASFQSDEDDAKSQSGFIFKLNGGVVAWKISKEDTATDSTTEADT</sequence>
<dbReference type="EMBL" id="JACGWK010000002">
    <property type="protein sequence ID" value="KAL0370696.1"/>
    <property type="molecule type" value="Genomic_DNA"/>
</dbReference>
<reference evidence="1" key="2">
    <citation type="journal article" date="2024" name="Plant">
        <title>Genomic evolution and insights into agronomic trait innovations of Sesamum species.</title>
        <authorList>
            <person name="Miao H."/>
            <person name="Wang L."/>
            <person name="Qu L."/>
            <person name="Liu H."/>
            <person name="Sun Y."/>
            <person name="Le M."/>
            <person name="Wang Q."/>
            <person name="Wei S."/>
            <person name="Zheng Y."/>
            <person name="Lin W."/>
            <person name="Duan Y."/>
            <person name="Cao H."/>
            <person name="Xiong S."/>
            <person name="Wang X."/>
            <person name="Wei L."/>
            <person name="Li C."/>
            <person name="Ma Q."/>
            <person name="Ju M."/>
            <person name="Zhao R."/>
            <person name="Li G."/>
            <person name="Mu C."/>
            <person name="Tian Q."/>
            <person name="Mei H."/>
            <person name="Zhang T."/>
            <person name="Gao T."/>
            <person name="Zhang H."/>
        </authorList>
    </citation>
    <scope>NUCLEOTIDE SEQUENCE</scope>
    <source>
        <strain evidence="1">G01</strain>
    </source>
</reference>
<protein>
    <submittedName>
        <fullName evidence="1">Copia protein</fullName>
    </submittedName>
</protein>
<dbReference type="PANTHER" id="PTHR11439:SF496">
    <property type="entry name" value="RNA-DIRECTED DNA POLYMERASE"/>
    <property type="match status" value="1"/>
</dbReference>
<gene>
    <name evidence="1" type="ORF">Sangu_0387700</name>
</gene>
<dbReference type="PANTHER" id="PTHR11439">
    <property type="entry name" value="GAG-POL-RELATED RETROTRANSPOSON"/>
    <property type="match status" value="1"/>
</dbReference>
<organism evidence="1">
    <name type="scientific">Sesamum angustifolium</name>
    <dbReference type="NCBI Taxonomy" id="2727405"/>
    <lineage>
        <taxon>Eukaryota</taxon>
        <taxon>Viridiplantae</taxon>
        <taxon>Streptophyta</taxon>
        <taxon>Embryophyta</taxon>
        <taxon>Tracheophyta</taxon>
        <taxon>Spermatophyta</taxon>
        <taxon>Magnoliopsida</taxon>
        <taxon>eudicotyledons</taxon>
        <taxon>Gunneridae</taxon>
        <taxon>Pentapetalae</taxon>
        <taxon>asterids</taxon>
        <taxon>lamiids</taxon>
        <taxon>Lamiales</taxon>
        <taxon>Pedaliaceae</taxon>
        <taxon>Sesamum</taxon>
    </lineage>
</organism>
<dbReference type="AlphaFoldDB" id="A0AAW2QS93"/>
<proteinExistence type="predicted"/>
<comment type="caution">
    <text evidence="1">The sequence shown here is derived from an EMBL/GenBank/DDBJ whole genome shotgun (WGS) entry which is preliminary data.</text>
</comment>
<name>A0AAW2QS93_9LAMI</name>
<accession>A0AAW2QS93</accession>